<organism evidence="1 2">
    <name type="scientific">Gulo gulo</name>
    <name type="common">Wolverine</name>
    <name type="synonym">Gluton</name>
    <dbReference type="NCBI Taxonomy" id="48420"/>
    <lineage>
        <taxon>Eukaryota</taxon>
        <taxon>Metazoa</taxon>
        <taxon>Chordata</taxon>
        <taxon>Craniata</taxon>
        <taxon>Vertebrata</taxon>
        <taxon>Euteleostomi</taxon>
        <taxon>Mammalia</taxon>
        <taxon>Eutheria</taxon>
        <taxon>Laurasiatheria</taxon>
        <taxon>Carnivora</taxon>
        <taxon>Caniformia</taxon>
        <taxon>Musteloidea</taxon>
        <taxon>Mustelidae</taxon>
        <taxon>Guloninae</taxon>
        <taxon>Gulo</taxon>
    </lineage>
</organism>
<gene>
    <name evidence="1" type="ORF">BN2614_LOCUS5</name>
</gene>
<evidence type="ECO:0000313" key="2">
    <source>
        <dbReference type="Proteomes" id="UP000269945"/>
    </source>
</evidence>
<dbReference type="Proteomes" id="UP000269945">
    <property type="component" value="Unassembled WGS sequence"/>
</dbReference>
<name>A0A9X9M875_GULGU</name>
<sequence>MLGGSRLLKPWFLASFENRDDLIILGCSLLESNRPSGWPHSPQSPPLPLASHLHSLIVPECAVPALIKGINYFIKIVIKTVL</sequence>
<protein>
    <submittedName>
        <fullName evidence="1">Uncharacterized protein</fullName>
    </submittedName>
</protein>
<dbReference type="AlphaFoldDB" id="A0A9X9M875"/>
<accession>A0A9X9M875</accession>
<dbReference type="EMBL" id="CYRY02044111">
    <property type="protein sequence ID" value="VCX38918.1"/>
    <property type="molecule type" value="Genomic_DNA"/>
</dbReference>
<keyword evidence="2" id="KW-1185">Reference proteome</keyword>
<comment type="caution">
    <text evidence="1">The sequence shown here is derived from an EMBL/GenBank/DDBJ whole genome shotgun (WGS) entry which is preliminary data.</text>
</comment>
<proteinExistence type="predicted"/>
<reference evidence="1 2" key="1">
    <citation type="submission" date="2018-10" db="EMBL/GenBank/DDBJ databases">
        <authorList>
            <person name="Ekblom R."/>
            <person name="Jareborg N."/>
        </authorList>
    </citation>
    <scope>NUCLEOTIDE SEQUENCE [LARGE SCALE GENOMIC DNA]</scope>
    <source>
        <tissue evidence="1">Muscle</tissue>
    </source>
</reference>
<evidence type="ECO:0000313" key="1">
    <source>
        <dbReference type="EMBL" id="VCX38918.1"/>
    </source>
</evidence>